<dbReference type="GO" id="GO:0000270">
    <property type="term" value="P:peptidoglycan metabolic process"/>
    <property type="evidence" value="ECO:0007669"/>
    <property type="project" value="InterPro"/>
</dbReference>
<comment type="similarity">
    <text evidence="1">Belongs to the transglycosylase Slt family.</text>
</comment>
<dbReference type="SUPFAM" id="SSF53955">
    <property type="entry name" value="Lysozyme-like"/>
    <property type="match status" value="1"/>
</dbReference>
<dbReference type="InterPro" id="IPR008258">
    <property type="entry name" value="Transglycosylase_SLT_dom_1"/>
</dbReference>
<evidence type="ECO:0000259" key="3">
    <source>
        <dbReference type="Pfam" id="PF01464"/>
    </source>
</evidence>
<dbReference type="AlphaFoldDB" id="A0A2D6YJZ3"/>
<gene>
    <name evidence="4" type="ORF">CMN54_08635</name>
</gene>
<comment type="caution">
    <text evidence="4">The sequence shown here is derived from an EMBL/GenBank/DDBJ whole genome shotgun (WGS) entry which is preliminary data.</text>
</comment>
<feature type="domain" description="Transglycosylase SLT" evidence="3">
    <location>
        <begin position="113"/>
        <end position="214"/>
    </location>
</feature>
<accession>A0A2D6YJZ3</accession>
<name>A0A2D6YJZ3_9DELT</name>
<dbReference type="Gene3D" id="1.10.530.10">
    <property type="match status" value="1"/>
</dbReference>
<dbReference type="GO" id="GO:0008933">
    <property type="term" value="F:peptidoglycan lytic transglycosylase activity"/>
    <property type="evidence" value="ECO:0007669"/>
    <property type="project" value="InterPro"/>
</dbReference>
<dbReference type="InterPro" id="IPR000189">
    <property type="entry name" value="Transglyc_AS"/>
</dbReference>
<evidence type="ECO:0000313" key="4">
    <source>
        <dbReference type="EMBL" id="MAH63493.1"/>
    </source>
</evidence>
<evidence type="ECO:0000313" key="5">
    <source>
        <dbReference type="Proteomes" id="UP000226525"/>
    </source>
</evidence>
<evidence type="ECO:0000256" key="1">
    <source>
        <dbReference type="ARBA" id="ARBA00007734"/>
    </source>
</evidence>
<proteinExistence type="inferred from homology"/>
<evidence type="ECO:0000256" key="2">
    <source>
        <dbReference type="SAM" id="Phobius"/>
    </source>
</evidence>
<dbReference type="Pfam" id="PF01464">
    <property type="entry name" value="SLT"/>
    <property type="match status" value="1"/>
</dbReference>
<keyword evidence="2" id="KW-1133">Transmembrane helix</keyword>
<dbReference type="PANTHER" id="PTHR37423">
    <property type="entry name" value="SOLUBLE LYTIC MUREIN TRANSGLYCOSYLASE-RELATED"/>
    <property type="match status" value="1"/>
</dbReference>
<feature type="transmembrane region" description="Helical" evidence="2">
    <location>
        <begin position="12"/>
        <end position="32"/>
    </location>
</feature>
<organism evidence="4 5">
    <name type="scientific">SAR324 cluster bacterium</name>
    <dbReference type="NCBI Taxonomy" id="2024889"/>
    <lineage>
        <taxon>Bacteria</taxon>
        <taxon>Deltaproteobacteria</taxon>
        <taxon>SAR324 cluster</taxon>
    </lineage>
</organism>
<dbReference type="PROSITE" id="PS51257">
    <property type="entry name" value="PROKAR_LIPOPROTEIN"/>
    <property type="match status" value="1"/>
</dbReference>
<sequence>MVSVLKLTTEKLNLNSIIQLIVSILIICMMLASCSSVRKSPRNNLPYSSKPYEPKSYGIKDKNPQLWNLSNARVNSYVQRYSKTKTVETCLQRSRQNGYLKYIHRIFYDRRLPPELAHLPMVESCFDAKAKSRTGALGMWQFNDITAEEFNLDQGILVDDRYDWKKSTRAAAEYFDRLGKRFDYDWALALAAYNGGPNYLAKTMKQQGKNDYWDLKLREEPKNYVPKFLAMLQVAKDKHPSLYYQGAPKFWIVAAN</sequence>
<reference evidence="5" key="1">
    <citation type="submission" date="2017-09" db="EMBL/GenBank/DDBJ databases">
        <title>The Reconstruction of 2,631 Draft Metagenome-Assembled Genomes from the Global Oceans.</title>
        <authorList>
            <person name="Tully B.J."/>
            <person name="Graham E.D."/>
            <person name="Heidelberg J.F."/>
        </authorList>
    </citation>
    <scope>NUCLEOTIDE SEQUENCE [LARGE SCALE GENOMIC DNA]</scope>
</reference>
<dbReference type="InterPro" id="IPR023346">
    <property type="entry name" value="Lysozyme-like_dom_sf"/>
</dbReference>
<protein>
    <recommendedName>
        <fullName evidence="3">Transglycosylase SLT domain-containing protein</fullName>
    </recommendedName>
</protein>
<dbReference type="Proteomes" id="UP000226525">
    <property type="component" value="Unassembled WGS sequence"/>
</dbReference>
<keyword evidence="2" id="KW-0812">Transmembrane</keyword>
<dbReference type="CDD" id="cd16894">
    <property type="entry name" value="MltD-like"/>
    <property type="match status" value="1"/>
</dbReference>
<dbReference type="PROSITE" id="PS00922">
    <property type="entry name" value="TRANSGLYCOSYLASE"/>
    <property type="match status" value="1"/>
</dbReference>
<dbReference type="EMBL" id="NZEX01000096">
    <property type="protein sequence ID" value="MAH63493.1"/>
    <property type="molecule type" value="Genomic_DNA"/>
</dbReference>
<keyword evidence="2" id="KW-0472">Membrane</keyword>
<dbReference type="GO" id="GO:0016020">
    <property type="term" value="C:membrane"/>
    <property type="evidence" value="ECO:0007669"/>
    <property type="project" value="InterPro"/>
</dbReference>
<dbReference type="PANTHER" id="PTHR37423:SF2">
    <property type="entry name" value="MEMBRANE-BOUND LYTIC MUREIN TRANSGLYCOSYLASE C"/>
    <property type="match status" value="1"/>
</dbReference>